<feature type="signal peptide" evidence="1">
    <location>
        <begin position="1"/>
        <end position="23"/>
    </location>
</feature>
<gene>
    <name evidence="2" type="ORF">PSECIP111951_01816</name>
</gene>
<keyword evidence="1" id="KW-0732">Signal</keyword>
<evidence type="ECO:0000256" key="1">
    <source>
        <dbReference type="SAM" id="SignalP"/>
    </source>
</evidence>
<organism evidence="2 3">
    <name type="scientific">Pseudoalteromonas holothuriae</name>
    <dbReference type="NCBI Taxonomy" id="2963714"/>
    <lineage>
        <taxon>Bacteria</taxon>
        <taxon>Pseudomonadati</taxon>
        <taxon>Pseudomonadota</taxon>
        <taxon>Gammaproteobacteria</taxon>
        <taxon>Alteromonadales</taxon>
        <taxon>Pseudoalteromonadaceae</taxon>
        <taxon>Pseudoalteromonas</taxon>
    </lineage>
</organism>
<proteinExistence type="predicted"/>
<dbReference type="EMBL" id="CAMAPD010000007">
    <property type="protein sequence ID" value="CAH9058162.1"/>
    <property type="molecule type" value="Genomic_DNA"/>
</dbReference>
<feature type="chain" id="PRO_5047159143" evidence="1">
    <location>
        <begin position="24"/>
        <end position="265"/>
    </location>
</feature>
<name>A0ABM9GI94_9GAMM</name>
<sequence length="265" mass="28646">MRNLASLALSAVLIILPSAQSFANTPATKGLLMLSYSDGRPDSNGLKDVNAALMTVGVRVSTLPLPKAATPILEASKTRAITKEESTKLISLFSLHRGQLLEQIEKAGRKPEAHRGGFLSTSEVGVAPYPKVYDMKAMTPEVVTYLQEKFGKLHVNSAENGMGIDEVMTIVSGGHWTWFFVLPNNVIGKLTLGHVDIGGQAWRISYPGLVPHGGFLDSDYGLVVAYAHGPKNFVMRYEEPSVKGAETLGTNSWIDLSGEKPKLLK</sequence>
<dbReference type="RefSeq" id="WP_261592973.1">
    <property type="nucleotide sequence ID" value="NZ_CAMAPD010000007.1"/>
</dbReference>
<accession>A0ABM9GI94</accession>
<comment type="caution">
    <text evidence="2">The sequence shown here is derived from an EMBL/GenBank/DDBJ whole genome shotgun (WGS) entry which is preliminary data.</text>
</comment>
<reference evidence="2 3" key="1">
    <citation type="submission" date="2022-07" db="EMBL/GenBank/DDBJ databases">
        <authorList>
            <person name="Criscuolo A."/>
        </authorList>
    </citation>
    <scope>NUCLEOTIDE SEQUENCE [LARGE SCALE GENOMIC DNA]</scope>
    <source>
        <strain evidence="3">CIP 111951</strain>
    </source>
</reference>
<evidence type="ECO:0000313" key="2">
    <source>
        <dbReference type="EMBL" id="CAH9058162.1"/>
    </source>
</evidence>
<protein>
    <submittedName>
        <fullName evidence="2">Uncharacterized protein</fullName>
    </submittedName>
</protein>
<dbReference type="Proteomes" id="UP001152485">
    <property type="component" value="Unassembled WGS sequence"/>
</dbReference>
<evidence type="ECO:0000313" key="3">
    <source>
        <dbReference type="Proteomes" id="UP001152485"/>
    </source>
</evidence>